<keyword evidence="1" id="KW-0812">Transmembrane</keyword>
<evidence type="ECO:0000256" key="1">
    <source>
        <dbReference type="SAM" id="Phobius"/>
    </source>
</evidence>
<sequence>MDKFRQRLILQGRNKGPIFSNMRIIKIMRNLLILIMAVSWIVKMGIHYHLDLKSGRRTGLPPAGTIPIHYFFPYVEPLDKMYLNERKVCNILYWLSISSSLGIFLF</sequence>
<reference evidence="2 3" key="1">
    <citation type="submission" date="2016-10" db="EMBL/GenBank/DDBJ databases">
        <authorList>
            <person name="de Groot N.N."/>
        </authorList>
    </citation>
    <scope>NUCLEOTIDE SEQUENCE [LARGE SCALE GENOMIC DNA]</scope>
    <source>
        <strain evidence="2 3">Vu-144</strain>
    </source>
</reference>
<accession>A0A1H4CT32</accession>
<evidence type="ECO:0000313" key="3">
    <source>
        <dbReference type="Proteomes" id="UP000199041"/>
    </source>
</evidence>
<feature type="transmembrane region" description="Helical" evidence="1">
    <location>
        <begin position="31"/>
        <end position="50"/>
    </location>
</feature>
<protein>
    <submittedName>
        <fullName evidence="2">Uncharacterized protein</fullName>
    </submittedName>
</protein>
<keyword evidence="1" id="KW-0472">Membrane</keyword>
<dbReference type="EMBL" id="FNQY01000036">
    <property type="protein sequence ID" value="SEA63474.1"/>
    <property type="molecule type" value="Genomic_DNA"/>
</dbReference>
<dbReference type="Proteomes" id="UP000199041">
    <property type="component" value="Unassembled WGS sequence"/>
</dbReference>
<gene>
    <name evidence="2" type="ORF">SAMN05192529_1367</name>
</gene>
<dbReference type="AlphaFoldDB" id="A0A1H4CT32"/>
<evidence type="ECO:0000313" key="2">
    <source>
        <dbReference type="EMBL" id="SEA63474.1"/>
    </source>
</evidence>
<proteinExistence type="predicted"/>
<organism evidence="2 3">
    <name type="scientific">Arachidicoccus rhizosphaerae</name>
    <dbReference type="NCBI Taxonomy" id="551991"/>
    <lineage>
        <taxon>Bacteria</taxon>
        <taxon>Pseudomonadati</taxon>
        <taxon>Bacteroidota</taxon>
        <taxon>Chitinophagia</taxon>
        <taxon>Chitinophagales</taxon>
        <taxon>Chitinophagaceae</taxon>
        <taxon>Arachidicoccus</taxon>
    </lineage>
</organism>
<name>A0A1H4CT32_9BACT</name>
<keyword evidence="3" id="KW-1185">Reference proteome</keyword>
<keyword evidence="1" id="KW-1133">Transmembrane helix</keyword>